<dbReference type="GO" id="GO:0006893">
    <property type="term" value="P:Golgi to plasma membrane transport"/>
    <property type="evidence" value="ECO:0007669"/>
    <property type="project" value="TreeGrafter"/>
</dbReference>
<evidence type="ECO:0000313" key="4">
    <source>
        <dbReference type="Proteomes" id="UP000612746"/>
    </source>
</evidence>
<dbReference type="Pfam" id="PF00533">
    <property type="entry name" value="BRCT"/>
    <property type="match status" value="1"/>
</dbReference>
<dbReference type="InterPro" id="IPR036420">
    <property type="entry name" value="BRCT_dom_sf"/>
</dbReference>
<evidence type="ECO:0000259" key="2">
    <source>
        <dbReference type="PROSITE" id="PS50853"/>
    </source>
</evidence>
<dbReference type="PROSITE" id="PS50172">
    <property type="entry name" value="BRCT"/>
    <property type="match status" value="1"/>
</dbReference>
<dbReference type="Proteomes" id="UP000612746">
    <property type="component" value="Unassembled WGS sequence"/>
</dbReference>
<proteinExistence type="predicted"/>
<protein>
    <recommendedName>
        <fullName evidence="5">BRCT domain-containing protein</fullName>
    </recommendedName>
</protein>
<gene>
    <name evidence="3" type="ORF">INT44_004746</name>
</gene>
<reference evidence="3" key="1">
    <citation type="submission" date="2020-12" db="EMBL/GenBank/DDBJ databases">
        <title>Metabolic potential, ecology and presence of endohyphal bacteria is reflected in genomic diversity of Mucoromycotina.</title>
        <authorList>
            <person name="Muszewska A."/>
            <person name="Okrasinska A."/>
            <person name="Steczkiewicz K."/>
            <person name="Drgas O."/>
            <person name="Orlowska M."/>
            <person name="Perlinska-Lenart U."/>
            <person name="Aleksandrzak-Piekarczyk T."/>
            <person name="Szatraj K."/>
            <person name="Zielenkiewicz U."/>
            <person name="Pilsyk S."/>
            <person name="Malc E."/>
            <person name="Mieczkowski P."/>
            <person name="Kruszewska J.S."/>
            <person name="Biernat P."/>
            <person name="Pawlowska J."/>
        </authorList>
    </citation>
    <scope>NUCLEOTIDE SEQUENCE</scope>
    <source>
        <strain evidence="3">WA0000051536</strain>
    </source>
</reference>
<dbReference type="InterPro" id="IPR036116">
    <property type="entry name" value="FN3_sf"/>
</dbReference>
<dbReference type="EMBL" id="JAEPRA010000027">
    <property type="protein sequence ID" value="KAG2172124.1"/>
    <property type="molecule type" value="Genomic_DNA"/>
</dbReference>
<feature type="domain" description="BRCT" evidence="1">
    <location>
        <begin position="170"/>
        <end position="260"/>
    </location>
</feature>
<dbReference type="PANTHER" id="PTHR47351:SF1">
    <property type="entry name" value="CHITIN BIOSYNTHESIS PROTEIN CHS5"/>
    <property type="match status" value="1"/>
</dbReference>
<sequence length="270" mass="30581">MTKPSTETSVQFTVGKLDAGMAILLTEDHHLIEFPSLLLPQGVTSGSVVNISVTRNLSEEEIKMKEFWDLQEGIFESFGKDQPEAPMLRVRNITQTSLTLEWDQLVLHTAKLRSLDIYKNGTKLAQHHIPTDTNHIKLSGLEVDHEYEFYVVIKTTSGSLQSNKVTVRTHKMDNLTGIKVAFGTFEEPEPAVTELKELVERMNATWSDEVDADTTHLLAQLPGGPNYERAMRYSIPIVKPDWLVQCDRNKKIQAALPYYIVNVSQNEQMQ</sequence>
<keyword evidence="4" id="KW-1185">Reference proteome</keyword>
<evidence type="ECO:0000259" key="1">
    <source>
        <dbReference type="PROSITE" id="PS50172"/>
    </source>
</evidence>
<dbReference type="PANTHER" id="PTHR47351">
    <property type="entry name" value="CHITIN BIOSYNTHESIS PROTEIN CHS5"/>
    <property type="match status" value="1"/>
</dbReference>
<dbReference type="OrthoDB" id="245697at2759"/>
<feature type="domain" description="Fibronectin type-III" evidence="2">
    <location>
        <begin position="82"/>
        <end position="172"/>
    </location>
</feature>
<dbReference type="SUPFAM" id="SSF49265">
    <property type="entry name" value="Fibronectin type III"/>
    <property type="match status" value="1"/>
</dbReference>
<dbReference type="SUPFAM" id="SSF52113">
    <property type="entry name" value="BRCT domain"/>
    <property type="match status" value="1"/>
</dbReference>
<dbReference type="GO" id="GO:0005802">
    <property type="term" value="C:trans-Golgi network"/>
    <property type="evidence" value="ECO:0007669"/>
    <property type="project" value="TreeGrafter"/>
</dbReference>
<dbReference type="InterPro" id="IPR052827">
    <property type="entry name" value="CHS_Export/Cell_Fusion_Reg"/>
</dbReference>
<dbReference type="Gene3D" id="3.40.50.10190">
    <property type="entry name" value="BRCT domain"/>
    <property type="match status" value="1"/>
</dbReference>
<dbReference type="InterPro" id="IPR031673">
    <property type="entry name" value="Chs5_N"/>
</dbReference>
<dbReference type="InterPro" id="IPR003961">
    <property type="entry name" value="FN3_dom"/>
</dbReference>
<comment type="caution">
    <text evidence="3">The sequence shown here is derived from an EMBL/GenBank/DDBJ whole genome shotgun (WGS) entry which is preliminary data.</text>
</comment>
<dbReference type="InterPro" id="IPR031669">
    <property type="entry name" value="Fn3_2"/>
</dbReference>
<dbReference type="AlphaFoldDB" id="A0A8H7PDW9"/>
<dbReference type="Gene3D" id="6.20.120.50">
    <property type="match status" value="1"/>
</dbReference>
<organism evidence="3 4">
    <name type="scientific">Umbelopsis vinacea</name>
    <dbReference type="NCBI Taxonomy" id="44442"/>
    <lineage>
        <taxon>Eukaryota</taxon>
        <taxon>Fungi</taxon>
        <taxon>Fungi incertae sedis</taxon>
        <taxon>Mucoromycota</taxon>
        <taxon>Mucoromycotina</taxon>
        <taxon>Umbelopsidomycetes</taxon>
        <taxon>Umbelopsidales</taxon>
        <taxon>Umbelopsidaceae</taxon>
        <taxon>Umbelopsis</taxon>
    </lineage>
</organism>
<evidence type="ECO:0008006" key="5">
    <source>
        <dbReference type="Google" id="ProtNLM"/>
    </source>
</evidence>
<dbReference type="GO" id="GO:0046983">
    <property type="term" value="F:protein dimerization activity"/>
    <property type="evidence" value="ECO:0007669"/>
    <property type="project" value="InterPro"/>
</dbReference>
<dbReference type="CDD" id="cd00063">
    <property type="entry name" value="FN3"/>
    <property type="match status" value="1"/>
</dbReference>
<dbReference type="CDD" id="cd13945">
    <property type="entry name" value="Chs5_N"/>
    <property type="match status" value="1"/>
</dbReference>
<dbReference type="Pfam" id="PF16893">
    <property type="entry name" value="fn3_2"/>
    <property type="match status" value="1"/>
</dbReference>
<accession>A0A8H7PDW9</accession>
<dbReference type="InterPro" id="IPR001357">
    <property type="entry name" value="BRCT_dom"/>
</dbReference>
<dbReference type="SMART" id="SM00292">
    <property type="entry name" value="BRCT"/>
    <property type="match status" value="1"/>
</dbReference>
<name>A0A8H7PDW9_9FUNG</name>
<dbReference type="GO" id="GO:0000747">
    <property type="term" value="P:conjugation with cellular fusion"/>
    <property type="evidence" value="ECO:0007669"/>
    <property type="project" value="TreeGrafter"/>
</dbReference>
<dbReference type="CDD" id="cd17742">
    <property type="entry name" value="BRCT_CHS5_like"/>
    <property type="match status" value="1"/>
</dbReference>
<dbReference type="InterPro" id="IPR013783">
    <property type="entry name" value="Ig-like_fold"/>
</dbReference>
<dbReference type="Gene3D" id="2.60.40.10">
    <property type="entry name" value="Immunoglobulins"/>
    <property type="match status" value="1"/>
</dbReference>
<dbReference type="Pfam" id="PF16892">
    <property type="entry name" value="CHS5_N"/>
    <property type="match status" value="1"/>
</dbReference>
<evidence type="ECO:0000313" key="3">
    <source>
        <dbReference type="EMBL" id="KAG2172124.1"/>
    </source>
</evidence>
<dbReference type="GO" id="GO:0034044">
    <property type="term" value="C:exomer complex"/>
    <property type="evidence" value="ECO:0007669"/>
    <property type="project" value="TreeGrafter"/>
</dbReference>
<dbReference type="PROSITE" id="PS50853">
    <property type="entry name" value="FN3"/>
    <property type="match status" value="1"/>
</dbReference>